<dbReference type="OrthoDB" id="869432at2"/>
<name>A0A2U2X4V7_9FLAO</name>
<protein>
    <recommendedName>
        <fullName evidence="4">DUF1574 domain-containing protein</fullName>
    </recommendedName>
</protein>
<feature type="transmembrane region" description="Helical" evidence="1">
    <location>
        <begin position="7"/>
        <end position="27"/>
    </location>
</feature>
<organism evidence="2 3">
    <name type="scientific">Algibacter marinivivus</name>
    <dbReference type="NCBI Taxonomy" id="2100723"/>
    <lineage>
        <taxon>Bacteria</taxon>
        <taxon>Pseudomonadati</taxon>
        <taxon>Bacteroidota</taxon>
        <taxon>Flavobacteriia</taxon>
        <taxon>Flavobacteriales</taxon>
        <taxon>Flavobacteriaceae</taxon>
        <taxon>Algibacter</taxon>
    </lineage>
</organism>
<keyword evidence="1" id="KW-1133">Transmembrane helix</keyword>
<gene>
    <name evidence="2" type="ORF">DIS18_11255</name>
</gene>
<reference evidence="2" key="1">
    <citation type="submission" date="2018-05" db="EMBL/GenBank/DDBJ databases">
        <title>Algibacter marinivivus sp. nov., isolated from sample around a algae.</title>
        <authorList>
            <person name="Zhong X."/>
        </authorList>
    </citation>
    <scope>NUCLEOTIDE SEQUENCE [LARGE SCALE GENOMIC DNA]</scope>
    <source>
        <strain evidence="2">ZY111</strain>
    </source>
</reference>
<dbReference type="Proteomes" id="UP000245375">
    <property type="component" value="Unassembled WGS sequence"/>
</dbReference>
<dbReference type="AlphaFoldDB" id="A0A2U2X4V7"/>
<evidence type="ECO:0008006" key="4">
    <source>
        <dbReference type="Google" id="ProtNLM"/>
    </source>
</evidence>
<keyword evidence="1" id="KW-0472">Membrane</keyword>
<reference evidence="2" key="2">
    <citation type="submission" date="2018-05" db="EMBL/GenBank/DDBJ databases">
        <authorList>
            <person name="Lanie J.A."/>
            <person name="Ng W.-L."/>
            <person name="Kazmierczak K.M."/>
            <person name="Andrzejewski T.M."/>
            <person name="Davidsen T.M."/>
            <person name="Wayne K.J."/>
            <person name="Tettelin H."/>
            <person name="Glass J.I."/>
            <person name="Rusch D."/>
            <person name="Podicherti R."/>
            <person name="Tsui H.-C.T."/>
            <person name="Winkler M.E."/>
        </authorList>
    </citation>
    <scope>NUCLEOTIDE SEQUENCE [LARGE SCALE GENOMIC DNA]</scope>
    <source>
        <strain evidence="2">ZY111</strain>
    </source>
</reference>
<accession>A0A2U2X4V7</accession>
<keyword evidence="3" id="KW-1185">Reference proteome</keyword>
<evidence type="ECO:0000256" key="1">
    <source>
        <dbReference type="SAM" id="Phobius"/>
    </source>
</evidence>
<comment type="caution">
    <text evidence="2">The sequence shown here is derived from an EMBL/GenBank/DDBJ whole genome shotgun (WGS) entry which is preliminary data.</text>
</comment>
<evidence type="ECO:0000313" key="3">
    <source>
        <dbReference type="Proteomes" id="UP000245375"/>
    </source>
</evidence>
<proteinExistence type="predicted"/>
<evidence type="ECO:0000313" key="2">
    <source>
        <dbReference type="EMBL" id="PWH82799.1"/>
    </source>
</evidence>
<keyword evidence="1" id="KW-0812">Transmembrane</keyword>
<dbReference type="RefSeq" id="WP_109353154.1">
    <property type="nucleotide sequence ID" value="NZ_QFRI01000002.1"/>
</dbReference>
<sequence length="302" mass="35406">MKSFLKYGALFFLFFFIIEKSVLFVLWKAPELEQDRRLEFVLEGEMNKDLIVLGSSKGASNILASQLGNETGLASYNLSYEGSHIVFHHFILKTLIKHNTAPKKIILLIDTHYQFINEPSLVFRYDRLYPLSKYNHINDELIGKGKKNMLSKFFALSRVNRSNFQLSEKETNQYNPFDNSGSRPYVKRNLKKKFEYLDDTEPYNPEFELKEKIEAFNNIQKLCSVNDIELICVIPPNYSTYNATFVERFKVLLKPESKWVVYDTLNSIYKQKEYYYDQSHLFKNGASVFTSEISDFIKNNSN</sequence>
<dbReference type="EMBL" id="QFRI01000002">
    <property type="protein sequence ID" value="PWH82799.1"/>
    <property type="molecule type" value="Genomic_DNA"/>
</dbReference>